<keyword evidence="4 8" id="KW-0479">Metal-binding</keyword>
<evidence type="ECO:0000256" key="3">
    <source>
        <dbReference type="ARBA" id="ARBA00022617"/>
    </source>
</evidence>
<keyword evidence="9" id="KW-0812">Transmembrane</keyword>
<dbReference type="GO" id="GO:0020037">
    <property type="term" value="F:heme binding"/>
    <property type="evidence" value="ECO:0007669"/>
    <property type="project" value="InterPro"/>
</dbReference>
<evidence type="ECO:0000256" key="6">
    <source>
        <dbReference type="ARBA" id="ARBA00023004"/>
    </source>
</evidence>
<dbReference type="InterPro" id="IPR002401">
    <property type="entry name" value="Cyt_P450_E_grp-I"/>
</dbReference>
<evidence type="ECO:0000256" key="8">
    <source>
        <dbReference type="PIRSR" id="PIRSR602401-1"/>
    </source>
</evidence>
<feature type="transmembrane region" description="Helical" evidence="9">
    <location>
        <begin position="20"/>
        <end position="45"/>
    </location>
</feature>
<dbReference type="GO" id="GO:0016705">
    <property type="term" value="F:oxidoreductase activity, acting on paired donors, with incorporation or reduction of molecular oxygen"/>
    <property type="evidence" value="ECO:0007669"/>
    <property type="project" value="InterPro"/>
</dbReference>
<dbReference type="AlphaFoldDB" id="A0A319BVZ1"/>
<dbReference type="PANTHER" id="PTHR24305">
    <property type="entry name" value="CYTOCHROME P450"/>
    <property type="match status" value="1"/>
</dbReference>
<proteinExistence type="inferred from homology"/>
<dbReference type="EMBL" id="KZ821750">
    <property type="protein sequence ID" value="PYH76834.1"/>
    <property type="molecule type" value="Genomic_DNA"/>
</dbReference>
<evidence type="ECO:0000256" key="9">
    <source>
        <dbReference type="SAM" id="Phobius"/>
    </source>
</evidence>
<dbReference type="PRINTS" id="PR00463">
    <property type="entry name" value="EP450I"/>
</dbReference>
<dbReference type="InterPro" id="IPR001128">
    <property type="entry name" value="Cyt_P450"/>
</dbReference>
<evidence type="ECO:0000256" key="2">
    <source>
        <dbReference type="ARBA" id="ARBA00010617"/>
    </source>
</evidence>
<sequence length="523" mass="60378">MTNSVNFQTVHTLFLNLYSIYGIYGLFFAAVALYSVALVIYRLYLHPLSRFPGPKIAAATGWYEFYHEVIRGGMYIHEIQRMHREYGPIIRINPYEIVINDPDYYNTLYVASNTRRSEKWYTLQGTGLEGAMGMTMGHELHRRRRKHFDPFFSRLGVTQIEGVILDEVQLLTDRLEGYRKSGRTIQMEHVMAAFTGDIVTKICSEKSPDMIRHPDFGKEWYVTIHTYQLQVHLFVQFPYLISLTQLIPRGLVMHFSPGAAAFKSLHQYAFDHITEAKKDMGRAAKVQQEAGRSSVFRHVLSSDMPETERETERLAREALQLFGAGTATLVRAFSMIFYHILSNPQMRGRLREELKDIMAGYPAKRPTWQELERLPYLHGIVKEGLRLSYGVMRHLARVSPDQPLRFREWTIPAGTPVGMSSHSLHSDPETFPEPARFLPERWMKDRHHPNMNRNWVPFARGSRMCIGMNLALAEMYWVLAVLFRPGAPQLELFETTEADVVPVRDYVGGIPEFGTKGVRVRMV</sequence>
<keyword evidence="9" id="KW-1133">Transmembrane helix</keyword>
<keyword evidence="6 8" id="KW-0408">Iron</keyword>
<dbReference type="InterPro" id="IPR050121">
    <property type="entry name" value="Cytochrome_P450_monoxygenase"/>
</dbReference>
<feature type="binding site" description="axial binding residue" evidence="8">
    <location>
        <position position="465"/>
    </location>
    <ligand>
        <name>heme</name>
        <dbReference type="ChEBI" id="CHEBI:30413"/>
    </ligand>
    <ligandPart>
        <name>Fe</name>
        <dbReference type="ChEBI" id="CHEBI:18248"/>
    </ligandPart>
</feature>
<dbReference type="GO" id="GO:0004497">
    <property type="term" value="F:monooxygenase activity"/>
    <property type="evidence" value="ECO:0007669"/>
    <property type="project" value="UniProtKB-KW"/>
</dbReference>
<evidence type="ECO:0000256" key="7">
    <source>
        <dbReference type="ARBA" id="ARBA00023033"/>
    </source>
</evidence>
<evidence type="ECO:0000256" key="5">
    <source>
        <dbReference type="ARBA" id="ARBA00023002"/>
    </source>
</evidence>
<dbReference type="GeneID" id="37143064"/>
<comment type="cofactor">
    <cofactor evidence="1 8">
        <name>heme</name>
        <dbReference type="ChEBI" id="CHEBI:30413"/>
    </cofactor>
</comment>
<accession>A0A319BVZ1</accession>
<keyword evidence="7" id="KW-0503">Monooxygenase</keyword>
<dbReference type="VEuPathDB" id="FungiDB:BO82DRAFT_425206"/>
<keyword evidence="5" id="KW-0560">Oxidoreductase</keyword>
<protein>
    <submittedName>
        <fullName evidence="10">Putative cytochrome P450</fullName>
    </submittedName>
</protein>
<evidence type="ECO:0000256" key="1">
    <source>
        <dbReference type="ARBA" id="ARBA00001971"/>
    </source>
</evidence>
<name>A0A319BVZ1_9EURO</name>
<comment type="similarity">
    <text evidence="2">Belongs to the cytochrome P450 family.</text>
</comment>
<evidence type="ECO:0000256" key="4">
    <source>
        <dbReference type="ARBA" id="ARBA00022723"/>
    </source>
</evidence>
<dbReference type="RefSeq" id="XP_025487034.1">
    <property type="nucleotide sequence ID" value="XM_025640322.1"/>
</dbReference>
<dbReference type="GO" id="GO:0005506">
    <property type="term" value="F:iron ion binding"/>
    <property type="evidence" value="ECO:0007669"/>
    <property type="project" value="InterPro"/>
</dbReference>
<dbReference type="PANTHER" id="PTHR24305:SF157">
    <property type="entry name" value="N-ACETYLTRYPTOPHAN 6-HYDROXYLASE IVOC-RELATED"/>
    <property type="match status" value="1"/>
</dbReference>
<evidence type="ECO:0000313" key="11">
    <source>
        <dbReference type="Proteomes" id="UP000248340"/>
    </source>
</evidence>
<gene>
    <name evidence="10" type="ORF">BO82DRAFT_425206</name>
</gene>
<keyword evidence="9" id="KW-0472">Membrane</keyword>
<dbReference type="Pfam" id="PF00067">
    <property type="entry name" value="p450"/>
    <property type="match status" value="1"/>
</dbReference>
<keyword evidence="11" id="KW-1185">Reference proteome</keyword>
<dbReference type="InterPro" id="IPR036396">
    <property type="entry name" value="Cyt_P450_sf"/>
</dbReference>
<dbReference type="SUPFAM" id="SSF48264">
    <property type="entry name" value="Cytochrome P450"/>
    <property type="match status" value="1"/>
</dbReference>
<dbReference type="STRING" id="1448315.A0A319BVZ1"/>
<dbReference type="Gene3D" id="1.10.630.10">
    <property type="entry name" value="Cytochrome P450"/>
    <property type="match status" value="1"/>
</dbReference>
<keyword evidence="3 8" id="KW-0349">Heme</keyword>
<reference evidence="10 11" key="1">
    <citation type="submission" date="2016-12" db="EMBL/GenBank/DDBJ databases">
        <title>The genomes of Aspergillus section Nigri reveals drivers in fungal speciation.</title>
        <authorList>
            <consortium name="DOE Joint Genome Institute"/>
            <person name="Vesth T.C."/>
            <person name="Nybo J."/>
            <person name="Theobald S."/>
            <person name="Brandl J."/>
            <person name="Frisvad J.C."/>
            <person name="Nielsen K.F."/>
            <person name="Lyhne E.K."/>
            <person name="Kogle M.E."/>
            <person name="Kuo A."/>
            <person name="Riley R."/>
            <person name="Clum A."/>
            <person name="Nolan M."/>
            <person name="Lipzen A."/>
            <person name="Salamov A."/>
            <person name="Henrissat B."/>
            <person name="Wiebenga A."/>
            <person name="De Vries R.P."/>
            <person name="Grigoriev I.V."/>
            <person name="Mortensen U.H."/>
            <person name="Andersen M.R."/>
            <person name="Baker S.E."/>
        </authorList>
    </citation>
    <scope>NUCLEOTIDE SEQUENCE [LARGE SCALE GENOMIC DNA]</scope>
    <source>
        <strain evidence="10 11">CBS 121591</strain>
    </source>
</reference>
<dbReference type="Proteomes" id="UP000248340">
    <property type="component" value="Unassembled WGS sequence"/>
</dbReference>
<evidence type="ECO:0000313" key="10">
    <source>
        <dbReference type="EMBL" id="PYH76834.1"/>
    </source>
</evidence>
<dbReference type="CDD" id="cd11062">
    <property type="entry name" value="CYP58-like"/>
    <property type="match status" value="1"/>
</dbReference>
<organism evidence="10 11">
    <name type="scientific">Aspergillus uvarum CBS 121591</name>
    <dbReference type="NCBI Taxonomy" id="1448315"/>
    <lineage>
        <taxon>Eukaryota</taxon>
        <taxon>Fungi</taxon>
        <taxon>Dikarya</taxon>
        <taxon>Ascomycota</taxon>
        <taxon>Pezizomycotina</taxon>
        <taxon>Eurotiomycetes</taxon>
        <taxon>Eurotiomycetidae</taxon>
        <taxon>Eurotiales</taxon>
        <taxon>Aspergillaceae</taxon>
        <taxon>Aspergillus</taxon>
        <taxon>Aspergillus subgen. Circumdati</taxon>
    </lineage>
</organism>
<dbReference type="OrthoDB" id="3945418at2759"/>